<dbReference type="Pfam" id="PF17125">
    <property type="entry name" value="Methyltr_RsmF_N"/>
    <property type="match status" value="1"/>
</dbReference>
<evidence type="ECO:0000256" key="3">
    <source>
        <dbReference type="ARBA" id="ARBA00022679"/>
    </source>
</evidence>
<dbReference type="Gene3D" id="3.30.70.1170">
    <property type="entry name" value="Sun protein, domain 3"/>
    <property type="match status" value="1"/>
</dbReference>
<dbReference type="CDD" id="cd02440">
    <property type="entry name" value="AdoMet_MTases"/>
    <property type="match status" value="1"/>
</dbReference>
<keyword evidence="5 6" id="KW-0694">RNA-binding</keyword>
<dbReference type="Proteomes" id="UP000199041">
    <property type="component" value="Unassembled WGS sequence"/>
</dbReference>
<dbReference type="InterPro" id="IPR031341">
    <property type="entry name" value="Methyltr_RsmF_N"/>
</dbReference>
<dbReference type="InterPro" id="IPR001678">
    <property type="entry name" value="MeTrfase_RsmB-F_NOP2_dom"/>
</dbReference>
<feature type="binding site" evidence="6">
    <location>
        <position position="164"/>
    </location>
    <ligand>
        <name>S-adenosyl-L-methionine</name>
        <dbReference type="ChEBI" id="CHEBI:59789"/>
    </ligand>
</feature>
<evidence type="ECO:0000256" key="6">
    <source>
        <dbReference type="PROSITE-ProRule" id="PRU01023"/>
    </source>
</evidence>
<keyword evidence="2 6" id="KW-0489">Methyltransferase</keyword>
<dbReference type="SUPFAM" id="SSF53335">
    <property type="entry name" value="S-adenosyl-L-methionine-dependent methyltransferases"/>
    <property type="match status" value="1"/>
</dbReference>
<organism evidence="8 9">
    <name type="scientific">Arachidicoccus rhizosphaerae</name>
    <dbReference type="NCBI Taxonomy" id="551991"/>
    <lineage>
        <taxon>Bacteria</taxon>
        <taxon>Pseudomonadati</taxon>
        <taxon>Bacteroidota</taxon>
        <taxon>Chitinophagia</taxon>
        <taxon>Chitinophagales</taxon>
        <taxon>Chitinophagaceae</taxon>
        <taxon>Arachidicoccus</taxon>
    </lineage>
</organism>
<keyword evidence="3 6" id="KW-0808">Transferase</keyword>
<evidence type="ECO:0000259" key="7">
    <source>
        <dbReference type="PROSITE" id="PS51686"/>
    </source>
</evidence>
<dbReference type="PRINTS" id="PR02008">
    <property type="entry name" value="RCMTFAMILY"/>
</dbReference>
<keyword evidence="4 6" id="KW-0949">S-adenosyl-L-methionine</keyword>
<dbReference type="PANTHER" id="PTHR22807:SF30">
    <property type="entry name" value="28S RRNA (CYTOSINE(4447)-C(5))-METHYLTRANSFERASE-RELATED"/>
    <property type="match status" value="1"/>
</dbReference>
<keyword evidence="1" id="KW-0963">Cytoplasm</keyword>
<feature type="active site" description="Nucleophile" evidence="6">
    <location>
        <position position="234"/>
    </location>
</feature>
<dbReference type="Gene3D" id="3.40.50.150">
    <property type="entry name" value="Vaccinia Virus protein VP39"/>
    <property type="match status" value="1"/>
</dbReference>
<feature type="binding site" evidence="6">
    <location>
        <begin position="114"/>
        <end position="120"/>
    </location>
    <ligand>
        <name>S-adenosyl-L-methionine</name>
        <dbReference type="ChEBI" id="CHEBI:59789"/>
    </ligand>
</feature>
<dbReference type="InterPro" id="IPR049560">
    <property type="entry name" value="MeTrfase_RsmB-F_NOP2_cat"/>
</dbReference>
<gene>
    <name evidence="8" type="ORF">SAMN05192529_106125</name>
</gene>
<feature type="binding site" evidence="6">
    <location>
        <position position="137"/>
    </location>
    <ligand>
        <name>S-adenosyl-L-methionine</name>
        <dbReference type="ChEBI" id="CHEBI:59789"/>
    </ligand>
</feature>
<dbReference type="Gene3D" id="2.30.130.60">
    <property type="match status" value="1"/>
</dbReference>
<evidence type="ECO:0000313" key="9">
    <source>
        <dbReference type="Proteomes" id="UP000199041"/>
    </source>
</evidence>
<feature type="binding site" evidence="6">
    <location>
        <position position="181"/>
    </location>
    <ligand>
        <name>S-adenosyl-L-methionine</name>
        <dbReference type="ChEBI" id="CHEBI:59789"/>
    </ligand>
</feature>
<feature type="domain" description="SAM-dependent MTase RsmB/NOP-type" evidence="7">
    <location>
        <begin position="1"/>
        <end position="304"/>
    </location>
</feature>
<dbReference type="GO" id="GO:0003723">
    <property type="term" value="F:RNA binding"/>
    <property type="evidence" value="ECO:0007669"/>
    <property type="project" value="UniProtKB-UniRule"/>
</dbReference>
<dbReference type="InterPro" id="IPR023267">
    <property type="entry name" value="RCMT"/>
</dbReference>
<dbReference type="InterPro" id="IPR029063">
    <property type="entry name" value="SAM-dependent_MTases_sf"/>
</dbReference>
<proteinExistence type="inferred from homology"/>
<evidence type="ECO:0000313" key="8">
    <source>
        <dbReference type="EMBL" id="SEA02884.1"/>
    </source>
</evidence>
<accession>A0A1H3XWA4</accession>
<protein>
    <submittedName>
        <fullName evidence="8">16S rRNA C967 or C1407 C5-methylase, RsmB/RsmF family</fullName>
    </submittedName>
</protein>
<dbReference type="RefSeq" id="WP_091395718.1">
    <property type="nucleotide sequence ID" value="NZ_FNQY01000006.1"/>
</dbReference>
<sequence length="461" mass="51248">MSLSIPDGLIESLEGSEGFHKEAFIDAHENQIPNTSIRYNPLKLGSYKGSLPAAAQRIPWNPYGYYLEKRPSFTHDPLFHGGLYYVQEPGSQFLWEALRQTADPGQRVKVLDLCAAPGGKSTLLASYFKNGLIVSNEIMKNRAAVLTENVTKWGTGNVVVSCNDPSHFQRLQGYFDVIVVDAPCSGSGLLRKDQVAVEQWTEQLVELCSKRQQQILSDVLPALKQGGLLIYSTCSYSRQEDEDIMDFLSTSMQLENIILKDLPKGIAAVSGKLKGPGGKTPVGYKFFPDQVRSEGFFISLFKKTTGELPSYGYGETVPAIAAKEQALLKEWMKPHLDVYYFKQAADILAIENKWMADLGVLQKNLFLKKAGVAIGQIKGKGLVPAHDLAVSLWVNPAIAGFEMDRAQSLQYLKSQPPDLETEGVLTGWYLALYEGIGLGWMKILPGRVNNYYPRNWRILKD</sequence>
<keyword evidence="9" id="KW-1185">Reference proteome</keyword>
<evidence type="ECO:0000256" key="2">
    <source>
        <dbReference type="ARBA" id="ARBA00022603"/>
    </source>
</evidence>
<reference evidence="8 9" key="1">
    <citation type="submission" date="2016-10" db="EMBL/GenBank/DDBJ databases">
        <authorList>
            <person name="de Groot N.N."/>
        </authorList>
    </citation>
    <scope>NUCLEOTIDE SEQUENCE [LARGE SCALE GENOMIC DNA]</scope>
    <source>
        <strain evidence="8 9">Vu-144</strain>
    </source>
</reference>
<dbReference type="InterPro" id="IPR027391">
    <property type="entry name" value="Nol1_Nop2_Fmu_2"/>
</dbReference>
<dbReference type="PROSITE" id="PS51686">
    <property type="entry name" value="SAM_MT_RSMB_NOP"/>
    <property type="match status" value="1"/>
</dbReference>
<evidence type="ECO:0000256" key="1">
    <source>
        <dbReference type="ARBA" id="ARBA00022490"/>
    </source>
</evidence>
<dbReference type="STRING" id="551991.SAMN05192529_106125"/>
<dbReference type="AlphaFoldDB" id="A0A1H3XWA4"/>
<dbReference type="PANTHER" id="PTHR22807">
    <property type="entry name" value="NOP2 YEAST -RELATED NOL1/NOP2/FMU SUN DOMAIN-CONTAINING"/>
    <property type="match status" value="1"/>
</dbReference>
<evidence type="ECO:0000256" key="4">
    <source>
        <dbReference type="ARBA" id="ARBA00022691"/>
    </source>
</evidence>
<dbReference type="OrthoDB" id="9810297at2"/>
<name>A0A1H3XWA4_9BACT</name>
<dbReference type="GO" id="GO:0001510">
    <property type="term" value="P:RNA methylation"/>
    <property type="evidence" value="ECO:0007669"/>
    <property type="project" value="InterPro"/>
</dbReference>
<dbReference type="Pfam" id="PF01189">
    <property type="entry name" value="Methyltr_RsmB-F"/>
    <property type="match status" value="1"/>
</dbReference>
<dbReference type="GO" id="GO:0008173">
    <property type="term" value="F:RNA methyltransferase activity"/>
    <property type="evidence" value="ECO:0007669"/>
    <property type="project" value="InterPro"/>
</dbReference>
<dbReference type="EMBL" id="FNQY01000006">
    <property type="protein sequence ID" value="SEA02884.1"/>
    <property type="molecule type" value="Genomic_DNA"/>
</dbReference>
<comment type="similarity">
    <text evidence="6">Belongs to the class I-like SAM-binding methyltransferase superfamily. RsmB/NOP family.</text>
</comment>
<evidence type="ECO:0000256" key="5">
    <source>
        <dbReference type="ARBA" id="ARBA00022884"/>
    </source>
</evidence>
<dbReference type="Pfam" id="PF13636">
    <property type="entry name" value="Methyltranf_PUA"/>
    <property type="match status" value="1"/>
</dbReference>